<protein>
    <submittedName>
        <fullName evidence="1">Uncharacterized protein</fullName>
    </submittedName>
</protein>
<proteinExistence type="predicted"/>
<organism evidence="1">
    <name type="scientific">Phage sp. cty4N14</name>
    <dbReference type="NCBI Taxonomy" id="2825799"/>
    <lineage>
        <taxon>Viruses</taxon>
    </lineage>
</organism>
<accession>A0A8S5U4Y2</accession>
<name>A0A8S5U4Y2_9VIRU</name>
<reference evidence="1" key="1">
    <citation type="journal article" date="2021" name="Proc. Natl. Acad. Sci. U.S.A.">
        <title>A Catalog of Tens of Thousands of Viruses from Human Metagenomes Reveals Hidden Associations with Chronic Diseases.</title>
        <authorList>
            <person name="Tisza M.J."/>
            <person name="Buck C.B."/>
        </authorList>
    </citation>
    <scope>NUCLEOTIDE SEQUENCE</scope>
    <source>
        <strain evidence="1">Cty4N14</strain>
    </source>
</reference>
<evidence type="ECO:0000313" key="1">
    <source>
        <dbReference type="EMBL" id="DAF89477.1"/>
    </source>
</evidence>
<dbReference type="EMBL" id="BK016011">
    <property type="protein sequence ID" value="DAF89477.1"/>
    <property type="molecule type" value="Genomic_DNA"/>
</dbReference>
<sequence>MATNTGIDFFTDLPLDEYIDIAKEVSEIGKENKLRTGA</sequence>